<evidence type="ECO:0000313" key="1">
    <source>
        <dbReference type="EMBL" id="MBX72169.1"/>
    </source>
</evidence>
<name>A0A2P2QYV8_RHIMU</name>
<dbReference type="AlphaFoldDB" id="A0A2P2QYV8"/>
<dbReference type="EMBL" id="GGEC01091685">
    <property type="protein sequence ID" value="MBX72169.1"/>
    <property type="molecule type" value="Transcribed_RNA"/>
</dbReference>
<accession>A0A2P2QYV8</accession>
<protein>
    <submittedName>
        <fullName evidence="1">Uncharacterized protein</fullName>
    </submittedName>
</protein>
<sequence>MDQYQVGRPPEKLHQVSLNHALVEPEV</sequence>
<organism evidence="1">
    <name type="scientific">Rhizophora mucronata</name>
    <name type="common">Asiatic mangrove</name>
    <dbReference type="NCBI Taxonomy" id="61149"/>
    <lineage>
        <taxon>Eukaryota</taxon>
        <taxon>Viridiplantae</taxon>
        <taxon>Streptophyta</taxon>
        <taxon>Embryophyta</taxon>
        <taxon>Tracheophyta</taxon>
        <taxon>Spermatophyta</taxon>
        <taxon>Magnoliopsida</taxon>
        <taxon>eudicotyledons</taxon>
        <taxon>Gunneridae</taxon>
        <taxon>Pentapetalae</taxon>
        <taxon>rosids</taxon>
        <taxon>fabids</taxon>
        <taxon>Malpighiales</taxon>
        <taxon>Rhizophoraceae</taxon>
        <taxon>Rhizophora</taxon>
    </lineage>
</organism>
<reference evidence="1" key="1">
    <citation type="submission" date="2018-02" db="EMBL/GenBank/DDBJ databases">
        <title>Rhizophora mucronata_Transcriptome.</title>
        <authorList>
            <person name="Meera S.P."/>
            <person name="Sreeshan A."/>
            <person name="Augustine A."/>
        </authorList>
    </citation>
    <scope>NUCLEOTIDE SEQUENCE</scope>
    <source>
        <tissue evidence="1">Leaf</tissue>
    </source>
</reference>
<proteinExistence type="predicted"/>